<dbReference type="Proteomes" id="UP000760472">
    <property type="component" value="Unassembled WGS sequence"/>
</dbReference>
<evidence type="ECO:0000313" key="2">
    <source>
        <dbReference type="Proteomes" id="UP000760472"/>
    </source>
</evidence>
<name>A0ABS2W2T2_9GAMM</name>
<protein>
    <submittedName>
        <fullName evidence="1">Uncharacterized protein</fullName>
    </submittedName>
</protein>
<organism evidence="1 2">
    <name type="scientific">Amphritea pacifica</name>
    <dbReference type="NCBI Taxonomy" id="2811233"/>
    <lineage>
        <taxon>Bacteria</taxon>
        <taxon>Pseudomonadati</taxon>
        <taxon>Pseudomonadota</taxon>
        <taxon>Gammaproteobacteria</taxon>
        <taxon>Oceanospirillales</taxon>
        <taxon>Oceanospirillaceae</taxon>
        <taxon>Amphritea</taxon>
    </lineage>
</organism>
<evidence type="ECO:0000313" key="1">
    <source>
        <dbReference type="EMBL" id="MBN0985812.1"/>
    </source>
</evidence>
<accession>A0ABS2W2T2</accession>
<comment type="caution">
    <text evidence="1">The sequence shown here is derived from an EMBL/GenBank/DDBJ whole genome shotgun (WGS) entry which is preliminary data.</text>
</comment>
<dbReference type="EMBL" id="JAFFZP010000001">
    <property type="protein sequence ID" value="MBN0985812.1"/>
    <property type="molecule type" value="Genomic_DNA"/>
</dbReference>
<dbReference type="RefSeq" id="WP_205209465.1">
    <property type="nucleotide sequence ID" value="NZ_JAFFZO010000006.1"/>
</dbReference>
<sequence>MLTETDKRDLYEIIESTIGQDAVIRKSLSSFNERTVVVVEAMINENARCNSNMKELVVGLISGSSYIAKGWLKRSLREFNRTLKSKKVKLNGYGCMVSVKSYWKNAILITVI</sequence>
<reference evidence="1 2" key="1">
    <citation type="submission" date="2021-02" db="EMBL/GenBank/DDBJ databases">
        <title>A novel species of genus Amphritea isolated from a fishpond in China.</title>
        <authorList>
            <person name="Lu H."/>
        </authorList>
    </citation>
    <scope>NUCLEOTIDE SEQUENCE [LARGE SCALE GENOMIC DNA]</scope>
    <source>
        <strain evidence="1 2">RP18W</strain>
    </source>
</reference>
<keyword evidence="2" id="KW-1185">Reference proteome</keyword>
<proteinExistence type="predicted"/>
<gene>
    <name evidence="1" type="ORF">JW498_00350</name>
</gene>